<dbReference type="SUPFAM" id="SSF111337">
    <property type="entry name" value="QueA-like"/>
    <property type="match status" value="1"/>
</dbReference>
<dbReference type="PANTHER" id="PTHR30307">
    <property type="entry name" value="S-ADENOSYLMETHIONINE:TRNA RIBOSYLTRANSFERASE-ISOMERASE"/>
    <property type="match status" value="1"/>
</dbReference>
<dbReference type="InterPro" id="IPR036100">
    <property type="entry name" value="QueA_sf"/>
</dbReference>
<evidence type="ECO:0000313" key="5">
    <source>
        <dbReference type="EMBL" id="SVB19250.1"/>
    </source>
</evidence>
<proteinExistence type="predicted"/>
<dbReference type="NCBIfam" id="TIGR00113">
    <property type="entry name" value="queA"/>
    <property type="match status" value="1"/>
</dbReference>
<dbReference type="GO" id="GO:0008616">
    <property type="term" value="P:tRNA queuosine(34) biosynthetic process"/>
    <property type="evidence" value="ECO:0007669"/>
    <property type="project" value="UniProtKB-KW"/>
</dbReference>
<evidence type="ECO:0000256" key="1">
    <source>
        <dbReference type="ARBA" id="ARBA00022490"/>
    </source>
</evidence>
<evidence type="ECO:0000256" key="2">
    <source>
        <dbReference type="ARBA" id="ARBA00022679"/>
    </source>
</evidence>
<gene>
    <name evidence="5" type="ORF">METZ01_LOCUS172104</name>
</gene>
<name>A0A382BZL5_9ZZZZ</name>
<dbReference type="InterPro" id="IPR042119">
    <property type="entry name" value="QueA_dom2"/>
</dbReference>
<sequence length="348" mass="39926">MKLTDFSFDLPKDLIATKPSNPRDTSRLLHHISPNRFEDLQFKNIVNLLNKGDVLVVNDTKVVPSEIIGVKANNLGERSKIMFTFIENLKDGIWSCYVRPGKKIQENDIVFIYGVDCKVIKKSKRIVLVDFDSKNYEFQKNLQKHGNLMLPPYISSKRKYKESDREDYQTVYSKNLGSIAAPTAGLHFTEDLLEEIKSKQVNIKNVTLNVGPGTFSKLENEKVEENLLFKEKCFLSTDTSKFLNSVYKDPKRKIIAVGTTTLRVLETSFINNNSFEPIDTYTDIFIYPGKKIKSINSLITNFHLPQSSLFILICAFIGRANAVRMYHHAIKKRYKFYSYGDSCFLNNG</sequence>
<keyword evidence="1" id="KW-0963">Cytoplasm</keyword>
<keyword evidence="3" id="KW-0949">S-adenosyl-L-methionine</keyword>
<dbReference type="NCBIfam" id="NF001140">
    <property type="entry name" value="PRK00147.1"/>
    <property type="match status" value="1"/>
</dbReference>
<keyword evidence="2" id="KW-0808">Transferase</keyword>
<evidence type="ECO:0008006" key="6">
    <source>
        <dbReference type="Google" id="ProtNLM"/>
    </source>
</evidence>
<dbReference type="Pfam" id="PF02547">
    <property type="entry name" value="Queuosine_synth"/>
    <property type="match status" value="1"/>
</dbReference>
<accession>A0A382BZL5</accession>
<evidence type="ECO:0000256" key="3">
    <source>
        <dbReference type="ARBA" id="ARBA00022691"/>
    </source>
</evidence>
<dbReference type="EMBL" id="UINC01032118">
    <property type="protein sequence ID" value="SVB19250.1"/>
    <property type="molecule type" value="Genomic_DNA"/>
</dbReference>
<keyword evidence="4" id="KW-0671">Queuosine biosynthesis</keyword>
<protein>
    <recommendedName>
        <fullName evidence="6">S-adenosylmethionine:tRNA ribosyltransferase-isomerase</fullName>
    </recommendedName>
</protein>
<dbReference type="InterPro" id="IPR042118">
    <property type="entry name" value="QueA_dom1"/>
</dbReference>
<evidence type="ECO:0000256" key="4">
    <source>
        <dbReference type="ARBA" id="ARBA00022785"/>
    </source>
</evidence>
<dbReference type="AlphaFoldDB" id="A0A382BZL5"/>
<reference evidence="5" key="1">
    <citation type="submission" date="2018-05" db="EMBL/GenBank/DDBJ databases">
        <authorList>
            <person name="Lanie J.A."/>
            <person name="Ng W.-L."/>
            <person name="Kazmierczak K.M."/>
            <person name="Andrzejewski T.M."/>
            <person name="Davidsen T.M."/>
            <person name="Wayne K.J."/>
            <person name="Tettelin H."/>
            <person name="Glass J.I."/>
            <person name="Rusch D."/>
            <person name="Podicherti R."/>
            <person name="Tsui H.-C.T."/>
            <person name="Winkler M.E."/>
        </authorList>
    </citation>
    <scope>NUCLEOTIDE SEQUENCE</scope>
</reference>
<dbReference type="GO" id="GO:0051075">
    <property type="term" value="F:S-adenosylmethionine:tRNA ribosyltransferase-isomerase activity"/>
    <property type="evidence" value="ECO:0007669"/>
    <property type="project" value="TreeGrafter"/>
</dbReference>
<dbReference type="InterPro" id="IPR003699">
    <property type="entry name" value="QueA"/>
</dbReference>
<organism evidence="5">
    <name type="scientific">marine metagenome</name>
    <dbReference type="NCBI Taxonomy" id="408172"/>
    <lineage>
        <taxon>unclassified sequences</taxon>
        <taxon>metagenomes</taxon>
        <taxon>ecological metagenomes</taxon>
    </lineage>
</organism>
<dbReference type="PANTHER" id="PTHR30307:SF0">
    <property type="entry name" value="S-ADENOSYLMETHIONINE:TRNA RIBOSYLTRANSFERASE-ISOMERASE"/>
    <property type="match status" value="1"/>
</dbReference>
<dbReference type="Gene3D" id="2.40.10.240">
    <property type="entry name" value="QueA-like"/>
    <property type="match status" value="1"/>
</dbReference>
<dbReference type="Gene3D" id="3.40.1780.10">
    <property type="entry name" value="QueA-like"/>
    <property type="match status" value="1"/>
</dbReference>